<dbReference type="GO" id="GO:0016567">
    <property type="term" value="P:protein ubiquitination"/>
    <property type="evidence" value="ECO:0007669"/>
    <property type="project" value="UniProtKB-UniPathway"/>
</dbReference>
<evidence type="ECO:0000313" key="8">
    <source>
        <dbReference type="EMBL" id="PWA83528.1"/>
    </source>
</evidence>
<dbReference type="InterPro" id="IPR013010">
    <property type="entry name" value="Znf_SIAH"/>
</dbReference>
<feature type="domain" description="SIAH-type" evidence="7">
    <location>
        <begin position="263"/>
        <end position="321"/>
    </location>
</feature>
<dbReference type="Proteomes" id="UP000245207">
    <property type="component" value="Unassembled WGS sequence"/>
</dbReference>
<evidence type="ECO:0000259" key="6">
    <source>
        <dbReference type="PROSITE" id="PS50966"/>
    </source>
</evidence>
<dbReference type="InterPro" id="IPR006564">
    <property type="entry name" value="Znf_PMZ"/>
</dbReference>
<dbReference type="PANTHER" id="PTHR46632">
    <property type="entry name" value="E3 UBIQUITIN-PROTEIN LIGASE SINA-LIKE 4"/>
    <property type="match status" value="1"/>
</dbReference>
<dbReference type="PROSITE" id="PS51081">
    <property type="entry name" value="ZF_SIAH"/>
    <property type="match status" value="2"/>
</dbReference>
<dbReference type="UniPathway" id="UPA00143"/>
<dbReference type="PROSITE" id="PS50966">
    <property type="entry name" value="ZF_SWIM"/>
    <property type="match status" value="1"/>
</dbReference>
<evidence type="ECO:0000256" key="1">
    <source>
        <dbReference type="ARBA" id="ARBA00022723"/>
    </source>
</evidence>
<dbReference type="EMBL" id="PKPP01001339">
    <property type="protein sequence ID" value="PWA83528.1"/>
    <property type="molecule type" value="Genomic_DNA"/>
</dbReference>
<gene>
    <name evidence="8" type="ORF">CTI12_AA167950</name>
</gene>
<evidence type="ECO:0000256" key="3">
    <source>
        <dbReference type="ARBA" id="ARBA00022833"/>
    </source>
</evidence>
<feature type="domain" description="SWIM-type" evidence="6">
    <location>
        <begin position="752"/>
        <end position="784"/>
    </location>
</feature>
<dbReference type="Gene3D" id="3.30.40.10">
    <property type="entry name" value="Zinc/RING finger domain, C3HC4 (zinc finger)"/>
    <property type="match status" value="2"/>
</dbReference>
<dbReference type="PANTHER" id="PTHR46632:SF16">
    <property type="entry name" value="E3 UBIQUITIN-PROTEIN LIGASE SINA-LIKE 10"/>
    <property type="match status" value="1"/>
</dbReference>
<dbReference type="InterPro" id="IPR044286">
    <property type="entry name" value="SINL_plant"/>
</dbReference>
<sequence>MKTSLSLQSEPGVYTEWECVSSEFEVEAEEIEEVFGNEDNGIANGALQVVLTDPGVLDCSICHEPLCTPVFQCQNGHLACCLCCSNVETICPICYPRGYKYNRCRGLEVAIESIGRILCIHETLAAYSNKKSEHEQMCPPHSLQEDDDESIPIQDVESDLLMSEEEEDEDEVELMGKNQQQHMTCSLPTTNNEIETLPVVLYPNVLDCMICSNLLSPPVFQCEMGHLTCSSCCFELKGICLCCMPIGINNNRCRGFEKFIESISSISCKNAESGCKKTVPYNNKRKHEQSCPHATCFCPHPSCSFAGTFKSLYIHFGIKHTASTTRFTYNTTFSICMELDRKHIFLQEQNENVIFVLNHEVQEHGRAFNIDCVGVGCFKNGFVYQLTAKSMKTCLLLRSVPEIYTSWSEDTPRNCNLSVPSGFADYDGLLCLSICIKKKVISSEFEEEMEKVSIEFIPNLDGRLKVMLTNLDIFYCSTCFKPLCRPVIQCEKGHLSCSSCCSKMKKICPLCYTSTGCYSKGLENIIDTAIIPCKNAKRGCKTRMRLSYHSEHEKKCPHATCFCPCPSCPFTGSHENLYLHFGIKHEADITRFTFDTTFSLCVDINQEHLFLQEKHTSVIFILNHQVQLHERVIYIDCVGTTILWSKFVCQLTAKSMEASRTLECVPEIFAKWSKHNMPLKDYLAVPSEFAGFNGFLSLSICITKMDDSVDIDVQDSSSPRWQNMVESPNLGEYEICRSNENRAAVKCKGKRWEVILDERKCTCRVWQVKGLPCVHAAAFIAFLRDYNWEKYVDEYFTIEKLKEAYAMEIAPMLAMNEWVHTETGQKIYPPYFNYMGMLAVEGTYDKMEALLNQNIHPVDILLMLASSEGDKPKLEE</sequence>
<reference evidence="8 9" key="1">
    <citation type="journal article" date="2018" name="Mol. Plant">
        <title>The genome of Artemisia annua provides insight into the evolution of Asteraceae family and artemisinin biosynthesis.</title>
        <authorList>
            <person name="Shen Q."/>
            <person name="Zhang L."/>
            <person name="Liao Z."/>
            <person name="Wang S."/>
            <person name="Yan T."/>
            <person name="Shi P."/>
            <person name="Liu M."/>
            <person name="Fu X."/>
            <person name="Pan Q."/>
            <person name="Wang Y."/>
            <person name="Lv Z."/>
            <person name="Lu X."/>
            <person name="Zhang F."/>
            <person name="Jiang W."/>
            <person name="Ma Y."/>
            <person name="Chen M."/>
            <person name="Hao X."/>
            <person name="Li L."/>
            <person name="Tang Y."/>
            <person name="Lv G."/>
            <person name="Zhou Y."/>
            <person name="Sun X."/>
            <person name="Brodelius P.E."/>
            <person name="Rose J.K.C."/>
            <person name="Tang K."/>
        </authorList>
    </citation>
    <scope>NUCLEOTIDE SEQUENCE [LARGE SCALE GENOMIC DNA]</scope>
    <source>
        <strain evidence="9">cv. Huhao1</strain>
        <tissue evidence="8">Leaf</tissue>
    </source>
</reference>
<organism evidence="8 9">
    <name type="scientific">Artemisia annua</name>
    <name type="common">Sweet wormwood</name>
    <dbReference type="NCBI Taxonomy" id="35608"/>
    <lineage>
        <taxon>Eukaryota</taxon>
        <taxon>Viridiplantae</taxon>
        <taxon>Streptophyta</taxon>
        <taxon>Embryophyta</taxon>
        <taxon>Tracheophyta</taxon>
        <taxon>Spermatophyta</taxon>
        <taxon>Magnoliopsida</taxon>
        <taxon>eudicotyledons</taxon>
        <taxon>Gunneridae</taxon>
        <taxon>Pentapetalae</taxon>
        <taxon>asterids</taxon>
        <taxon>campanulids</taxon>
        <taxon>Asterales</taxon>
        <taxon>Asteraceae</taxon>
        <taxon>Asteroideae</taxon>
        <taxon>Anthemideae</taxon>
        <taxon>Artemisiinae</taxon>
        <taxon>Artemisia</taxon>
    </lineage>
</organism>
<evidence type="ECO:0000313" key="9">
    <source>
        <dbReference type="Proteomes" id="UP000245207"/>
    </source>
</evidence>
<comment type="caution">
    <text evidence="8">The sequence shown here is derived from an EMBL/GenBank/DDBJ whole genome shotgun (WGS) entry which is preliminary data.</text>
</comment>
<dbReference type="AlphaFoldDB" id="A0A2U1PCR9"/>
<feature type="domain" description="SIAH-type" evidence="7">
    <location>
        <begin position="528"/>
        <end position="586"/>
    </location>
</feature>
<name>A0A2U1PCR9_ARTAN</name>
<dbReference type="Pfam" id="PF21361">
    <property type="entry name" value="Sina_ZnF"/>
    <property type="match status" value="2"/>
</dbReference>
<dbReference type="InterPro" id="IPR007527">
    <property type="entry name" value="Znf_SWIM"/>
</dbReference>
<protein>
    <submittedName>
        <fullName evidence="8">Aminotransferase-like mobile domain-containing protein</fullName>
    </submittedName>
</protein>
<keyword evidence="2 5" id="KW-0863">Zinc-finger</keyword>
<dbReference type="OrthoDB" id="4788989at2759"/>
<dbReference type="Pfam" id="PF04434">
    <property type="entry name" value="SWIM"/>
    <property type="match status" value="1"/>
</dbReference>
<evidence type="ECO:0000256" key="2">
    <source>
        <dbReference type="ARBA" id="ARBA00022771"/>
    </source>
</evidence>
<dbReference type="GO" id="GO:0008483">
    <property type="term" value="F:transaminase activity"/>
    <property type="evidence" value="ECO:0007669"/>
    <property type="project" value="UniProtKB-KW"/>
</dbReference>
<keyword evidence="8" id="KW-0032">Aminotransferase</keyword>
<keyword evidence="3" id="KW-0862">Zinc</keyword>
<dbReference type="STRING" id="35608.A0A2U1PCR9"/>
<dbReference type="CDD" id="cd16571">
    <property type="entry name" value="RING-HC_SIAHs"/>
    <property type="match status" value="1"/>
</dbReference>
<evidence type="ECO:0000256" key="5">
    <source>
        <dbReference type="PROSITE-ProRule" id="PRU00455"/>
    </source>
</evidence>
<dbReference type="SMART" id="SM00575">
    <property type="entry name" value="ZnF_PMZ"/>
    <property type="match status" value="1"/>
</dbReference>
<evidence type="ECO:0000259" key="7">
    <source>
        <dbReference type="PROSITE" id="PS51081"/>
    </source>
</evidence>
<comment type="function">
    <text evidence="4">E3 ubiquitin-protein ligase that mediates ubiquitination and subsequent proteasomal degradation of target proteins. E3 ubiquitin ligases accept ubiquitin from an E2 ubiquitin-conjugating enzyme in the form of a thioester and then directly transfers the ubiquitin to targeted substrates. It probably triggers the ubiquitin-mediated degradation of different substrates.</text>
</comment>
<dbReference type="SUPFAM" id="SSF49599">
    <property type="entry name" value="TRAF domain-like"/>
    <property type="match status" value="2"/>
</dbReference>
<accession>A0A2U1PCR9</accession>
<keyword evidence="1" id="KW-0479">Metal-binding</keyword>
<dbReference type="InterPro" id="IPR013083">
    <property type="entry name" value="Znf_RING/FYVE/PHD"/>
</dbReference>
<keyword evidence="8" id="KW-0808">Transferase</keyword>
<evidence type="ECO:0000256" key="4">
    <source>
        <dbReference type="ARBA" id="ARBA00024004"/>
    </source>
</evidence>
<proteinExistence type="predicted"/>
<keyword evidence="9" id="KW-1185">Reference proteome</keyword>
<dbReference type="GO" id="GO:0008270">
    <property type="term" value="F:zinc ion binding"/>
    <property type="evidence" value="ECO:0007669"/>
    <property type="project" value="UniProtKB-KW"/>
</dbReference>